<evidence type="ECO:0000256" key="1">
    <source>
        <dbReference type="SAM" id="MobiDB-lite"/>
    </source>
</evidence>
<dbReference type="Proteomes" id="UP000435112">
    <property type="component" value="Unassembled WGS sequence"/>
</dbReference>
<reference evidence="2 3" key="1">
    <citation type="submission" date="2018-09" db="EMBL/GenBank/DDBJ databases">
        <title>Genomic investigation of the strawberry pathogen Phytophthora fragariae indicates pathogenicity is determined by transcriptional variation in three key races.</title>
        <authorList>
            <person name="Adams T.M."/>
            <person name="Armitage A.D."/>
            <person name="Sobczyk M.K."/>
            <person name="Bates H.J."/>
            <person name="Dunwell J.M."/>
            <person name="Nellist C.F."/>
            <person name="Harrison R.J."/>
        </authorList>
    </citation>
    <scope>NUCLEOTIDE SEQUENCE [LARGE SCALE GENOMIC DNA]</scope>
    <source>
        <strain evidence="2 3">SCRP324</strain>
    </source>
</reference>
<feature type="compositionally biased region" description="Basic and acidic residues" evidence="1">
    <location>
        <begin position="22"/>
        <end position="34"/>
    </location>
</feature>
<dbReference type="EMBL" id="QXFU01000177">
    <property type="protein sequence ID" value="KAE9041288.1"/>
    <property type="molecule type" value="Genomic_DNA"/>
</dbReference>
<dbReference type="OrthoDB" id="10490136at2759"/>
<evidence type="ECO:0000313" key="3">
    <source>
        <dbReference type="Proteomes" id="UP000435112"/>
    </source>
</evidence>
<accession>A0A6A3NGM8</accession>
<evidence type="ECO:0000313" key="2">
    <source>
        <dbReference type="EMBL" id="KAE9041288.1"/>
    </source>
</evidence>
<dbReference type="AlphaFoldDB" id="A0A6A3NGM8"/>
<gene>
    <name evidence="2" type="ORF">PR002_g4533</name>
</gene>
<protein>
    <submittedName>
        <fullName evidence="2">Uncharacterized protein</fullName>
    </submittedName>
</protein>
<sequence length="47" mass="5324">MCAMEARPGAMAWHAMAVVKNDPQRDRLQPKRSEGLQWSARGPEYVP</sequence>
<comment type="caution">
    <text evidence="2">The sequence shown here is derived from an EMBL/GenBank/DDBJ whole genome shotgun (WGS) entry which is preliminary data.</text>
</comment>
<organism evidence="2 3">
    <name type="scientific">Phytophthora rubi</name>
    <dbReference type="NCBI Taxonomy" id="129364"/>
    <lineage>
        <taxon>Eukaryota</taxon>
        <taxon>Sar</taxon>
        <taxon>Stramenopiles</taxon>
        <taxon>Oomycota</taxon>
        <taxon>Peronosporomycetes</taxon>
        <taxon>Peronosporales</taxon>
        <taxon>Peronosporaceae</taxon>
        <taxon>Phytophthora</taxon>
    </lineage>
</organism>
<name>A0A6A3NGM8_9STRA</name>
<proteinExistence type="predicted"/>
<feature type="region of interest" description="Disordered" evidence="1">
    <location>
        <begin position="22"/>
        <end position="47"/>
    </location>
</feature>